<keyword evidence="2 4" id="KW-0808">Transferase</keyword>
<dbReference type="PANTHER" id="PTHR21337:SF0">
    <property type="entry name" value="PHOSPHO-2-DEHYDRO-3-DEOXYHEPTONATE ALDOLASE"/>
    <property type="match status" value="1"/>
</dbReference>
<dbReference type="RefSeq" id="WP_091968325.1">
    <property type="nucleotide sequence ID" value="NZ_FOPM01000002.1"/>
</dbReference>
<feature type="binding site" evidence="3">
    <location>
        <position position="328"/>
    </location>
    <ligand>
        <name>phosphoenolpyruvate</name>
        <dbReference type="ChEBI" id="CHEBI:58702"/>
    </ligand>
</feature>
<evidence type="ECO:0000313" key="5">
    <source>
        <dbReference type="EMBL" id="SFG34545.1"/>
    </source>
</evidence>
<dbReference type="InterPro" id="IPR013785">
    <property type="entry name" value="Aldolase_TIM"/>
</dbReference>
<dbReference type="Pfam" id="PF01474">
    <property type="entry name" value="DAHP_synth_2"/>
    <property type="match status" value="1"/>
</dbReference>
<dbReference type="OrthoDB" id="9766852at2"/>
<comment type="similarity">
    <text evidence="1 4">Belongs to the class-II DAHP synthase family.</text>
</comment>
<feature type="binding site" evidence="3">
    <location>
        <position position="431"/>
    </location>
    <ligand>
        <name>Mn(2+)</name>
        <dbReference type="ChEBI" id="CHEBI:29035"/>
    </ligand>
</feature>
<feature type="binding site" evidence="3">
    <location>
        <position position="360"/>
    </location>
    <ligand>
        <name>Mn(2+)</name>
        <dbReference type="ChEBI" id="CHEBI:29035"/>
    </ligand>
</feature>
<evidence type="ECO:0000256" key="3">
    <source>
        <dbReference type="PIRSR" id="PIRSR602480-1"/>
    </source>
</evidence>
<sequence length="466" mass="51369">MGERRTSKTGWTPKSWRDLPIQQVPAYPDAAALSAVETQLASFPPLVFAGEARKLKSALARVSTGEAFLLQGGDCAESFDEHSADNIRDFFRVFLQMALVLTFAGGSPVVKVGRIAGQFAKPRSSPTETIGGVSLPSYRGDIVNGLTFTEEARVPDPRRQLEAYRQSAATLNLLRAFATGGYANLENSHRWMLGFVKDSPQSARYADCAERMTEALDFMRAIGINPETHQEVRTTDFYTSHEALLLGYEEALTRVDSTSGEWYATSGHMLWIGDRTRQADHAHIEYARGIRNPIGLKCGPSMTAEGLIGLIDQLNPANEAGRLTLICRFGADKVGDHLPGLIRAVEREGRKVVWVCDPMHGNTISAGGYKTRPFERVMQEIESFFGIHRAEGTIAGGIHLEMTGKDVTECTGGARALTADDLQDRYHTYCDPRLNAEQALEVAFLTAELVKRERAEFERPRLDAAE</sequence>
<feature type="binding site" evidence="3">
    <location>
        <position position="114"/>
    </location>
    <ligand>
        <name>phosphoenolpyruvate</name>
        <dbReference type="ChEBI" id="CHEBI:58702"/>
    </ligand>
</feature>
<dbReference type="SUPFAM" id="SSF51569">
    <property type="entry name" value="Aldolase"/>
    <property type="match status" value="1"/>
</dbReference>
<accession>A0A1I2R1A8</accession>
<dbReference type="Gene3D" id="3.20.20.70">
    <property type="entry name" value="Aldolase class I"/>
    <property type="match status" value="2"/>
</dbReference>
<dbReference type="GO" id="GO:0009073">
    <property type="term" value="P:aromatic amino acid family biosynthetic process"/>
    <property type="evidence" value="ECO:0007669"/>
    <property type="project" value="InterPro"/>
</dbReference>
<evidence type="ECO:0000313" key="6">
    <source>
        <dbReference type="Proteomes" id="UP000199229"/>
    </source>
</evidence>
<feature type="binding site" evidence="3">
    <location>
        <position position="401"/>
    </location>
    <ligand>
        <name>Mn(2+)</name>
        <dbReference type="ChEBI" id="CHEBI:29035"/>
    </ligand>
</feature>
<reference evidence="6" key="1">
    <citation type="submission" date="2016-10" db="EMBL/GenBank/DDBJ databases">
        <authorList>
            <person name="Varghese N."/>
            <person name="Submissions S."/>
        </authorList>
    </citation>
    <scope>NUCLEOTIDE SEQUENCE [LARGE SCALE GENOMIC DNA]</scope>
    <source>
        <strain evidence="6">Gh-105</strain>
    </source>
</reference>
<name>A0A1I2R1A8_9HYPH</name>
<dbReference type="STRING" id="582675.SAMN05192565_10218"/>
<keyword evidence="3" id="KW-0464">Manganese</keyword>
<keyword evidence="3" id="KW-0170">Cobalt</keyword>
<dbReference type="InterPro" id="IPR002480">
    <property type="entry name" value="DAHP_synth_2"/>
</dbReference>
<dbReference type="EMBL" id="FOPM01000002">
    <property type="protein sequence ID" value="SFG34545.1"/>
    <property type="molecule type" value="Genomic_DNA"/>
</dbReference>
<keyword evidence="3" id="KW-0104">Cadmium</keyword>
<dbReference type="NCBIfam" id="TIGR01358">
    <property type="entry name" value="DAHP_synth_II"/>
    <property type="match status" value="1"/>
</dbReference>
<organism evidence="5 6">
    <name type="scientific">Methylobacterium gossipiicola</name>
    <dbReference type="NCBI Taxonomy" id="582675"/>
    <lineage>
        <taxon>Bacteria</taxon>
        <taxon>Pseudomonadati</taxon>
        <taxon>Pseudomonadota</taxon>
        <taxon>Alphaproteobacteria</taxon>
        <taxon>Hyphomicrobiales</taxon>
        <taxon>Methylobacteriaceae</taxon>
        <taxon>Methylobacterium</taxon>
    </lineage>
</organism>
<feature type="binding site" evidence="3">
    <location>
        <position position="297"/>
    </location>
    <ligand>
        <name>phosphoenolpyruvate</name>
        <dbReference type="ChEBI" id="CHEBI:58702"/>
    </ligand>
</feature>
<dbReference type="AlphaFoldDB" id="A0A1I2R1A8"/>
<evidence type="ECO:0000256" key="4">
    <source>
        <dbReference type="RuleBase" id="RU363071"/>
    </source>
</evidence>
<dbReference type="GO" id="GO:0003849">
    <property type="term" value="F:3-deoxy-7-phosphoheptulonate synthase activity"/>
    <property type="evidence" value="ECO:0007669"/>
    <property type="project" value="UniProtKB-EC"/>
</dbReference>
<gene>
    <name evidence="5" type="ORF">SAMN05192565_10218</name>
</gene>
<feature type="binding site" evidence="3">
    <location>
        <position position="75"/>
    </location>
    <ligand>
        <name>Mn(2+)</name>
        <dbReference type="ChEBI" id="CHEBI:29035"/>
    </ligand>
</feature>
<protein>
    <recommendedName>
        <fullName evidence="4">Phospho-2-dehydro-3-deoxyheptonate aldolase</fullName>
        <ecNumber evidence="4">2.5.1.54</ecNumber>
    </recommendedName>
</protein>
<evidence type="ECO:0000256" key="2">
    <source>
        <dbReference type="ARBA" id="ARBA00022679"/>
    </source>
</evidence>
<comment type="catalytic activity">
    <reaction evidence="4">
        <text>D-erythrose 4-phosphate + phosphoenolpyruvate + H2O = 7-phospho-2-dehydro-3-deoxy-D-arabino-heptonate + phosphate</text>
        <dbReference type="Rhea" id="RHEA:14717"/>
        <dbReference type="ChEBI" id="CHEBI:15377"/>
        <dbReference type="ChEBI" id="CHEBI:16897"/>
        <dbReference type="ChEBI" id="CHEBI:43474"/>
        <dbReference type="ChEBI" id="CHEBI:58394"/>
        <dbReference type="ChEBI" id="CHEBI:58702"/>
        <dbReference type="EC" id="2.5.1.54"/>
    </reaction>
</comment>
<evidence type="ECO:0000256" key="1">
    <source>
        <dbReference type="ARBA" id="ARBA00008911"/>
    </source>
</evidence>
<dbReference type="PANTHER" id="PTHR21337">
    <property type="entry name" value="PHOSPHO-2-DEHYDRO-3-DEOXYHEPTONATE ALDOLASE 1, 2"/>
    <property type="match status" value="1"/>
</dbReference>
<proteinExistence type="inferred from homology"/>
<keyword evidence="6" id="KW-1185">Reference proteome</keyword>
<dbReference type="Proteomes" id="UP000199229">
    <property type="component" value="Unassembled WGS sequence"/>
</dbReference>
<comment type="cofactor">
    <cofactor evidence="3">
        <name>Mn(2+)</name>
        <dbReference type="ChEBI" id="CHEBI:29035"/>
    </cofactor>
    <cofactor evidence="3">
        <name>Co(2+)</name>
        <dbReference type="ChEBI" id="CHEBI:48828"/>
    </cofactor>
    <cofactor evidence="3">
        <name>Cd(2+)</name>
        <dbReference type="ChEBI" id="CHEBI:48775"/>
    </cofactor>
    <text evidence="3">Binds 1 divalent cation per subunit. The enzyme is active with manganese, cobalt or cadmium ions.</text>
</comment>
<dbReference type="EC" id="2.5.1.54" evidence="4"/>